<proteinExistence type="predicted"/>
<accession>A0AAV0RNS5</accession>
<keyword evidence="4" id="KW-1185">Reference proteome</keyword>
<dbReference type="PROSITE" id="PS50006">
    <property type="entry name" value="FHA_DOMAIN"/>
    <property type="match status" value="1"/>
</dbReference>
<dbReference type="SMART" id="SM00240">
    <property type="entry name" value="FHA"/>
    <property type="match status" value="1"/>
</dbReference>
<gene>
    <name evidence="3" type="ORF">LITE_LOCUS48596</name>
</gene>
<dbReference type="SUPFAM" id="SSF49879">
    <property type="entry name" value="SMAD/FHA domain"/>
    <property type="match status" value="1"/>
</dbReference>
<evidence type="ECO:0000313" key="4">
    <source>
        <dbReference type="Proteomes" id="UP001154282"/>
    </source>
</evidence>
<comment type="caution">
    <text evidence="3">The sequence shown here is derived from an EMBL/GenBank/DDBJ whole genome shotgun (WGS) entry which is preliminary data.</text>
</comment>
<dbReference type="InterPro" id="IPR008984">
    <property type="entry name" value="SMAD_FHA_dom_sf"/>
</dbReference>
<name>A0AAV0RNS5_9ROSI</name>
<organism evidence="3 4">
    <name type="scientific">Linum tenue</name>
    <dbReference type="NCBI Taxonomy" id="586396"/>
    <lineage>
        <taxon>Eukaryota</taxon>
        <taxon>Viridiplantae</taxon>
        <taxon>Streptophyta</taxon>
        <taxon>Embryophyta</taxon>
        <taxon>Tracheophyta</taxon>
        <taxon>Spermatophyta</taxon>
        <taxon>Magnoliopsida</taxon>
        <taxon>eudicotyledons</taxon>
        <taxon>Gunneridae</taxon>
        <taxon>Pentapetalae</taxon>
        <taxon>rosids</taxon>
        <taxon>fabids</taxon>
        <taxon>Malpighiales</taxon>
        <taxon>Linaceae</taxon>
        <taxon>Linum</taxon>
    </lineage>
</organism>
<feature type="domain" description="FHA" evidence="2">
    <location>
        <begin position="28"/>
        <end position="78"/>
    </location>
</feature>
<dbReference type="EMBL" id="CAMGYJ010000011">
    <property type="protein sequence ID" value="CAI0558057.1"/>
    <property type="molecule type" value="Genomic_DNA"/>
</dbReference>
<evidence type="ECO:0000256" key="1">
    <source>
        <dbReference type="SAM" id="MobiDB-lite"/>
    </source>
</evidence>
<protein>
    <recommendedName>
        <fullName evidence="2">FHA domain-containing protein</fullName>
    </recommendedName>
</protein>
<feature type="region of interest" description="Disordered" evidence="1">
    <location>
        <begin position="108"/>
        <end position="272"/>
    </location>
</feature>
<dbReference type="Proteomes" id="UP001154282">
    <property type="component" value="Unassembled WGS sequence"/>
</dbReference>
<dbReference type="Gene3D" id="2.60.200.20">
    <property type="match status" value="1"/>
</dbReference>
<sequence>MEAPSLTLVVLEGPRKGETFDFRPGSTVRIGRVVRGNTFAIKDAGISSKHLAIKSESGKWTLEDLGSSNGTTLNSSQLPPLQQHDLRDGDEIKLGELTSIMVRLRVENQDSSPPQLRGGRKQVAASVQIAQPEARISAEAENLSPSVPKRGRQRKARVPVSQNTEPPLPGVGRVTRSKKNEPERSTSDCVESGLPEKKRNAPTRKGRKKEPAPPPENDNAVATEIKDGQELRASLANEAREGDGRISVVEIKPSSASEAQEGDANRVSAAEIKGNEDLRQNLAEEARQADGCEAVVAETEELIQQLDSDEQQCEAPTKDGPNSNEYRGQKREEPDLEKMTLRDWFRYMEVRLTKETVEASEKMIDEMRKKAVRVQEYMIEQKARNKAS</sequence>
<evidence type="ECO:0000313" key="3">
    <source>
        <dbReference type="EMBL" id="CAI0558057.1"/>
    </source>
</evidence>
<dbReference type="InterPro" id="IPR050923">
    <property type="entry name" value="Cell_Proc_Reg/RNA_Proc"/>
</dbReference>
<evidence type="ECO:0000259" key="2">
    <source>
        <dbReference type="PROSITE" id="PS50006"/>
    </source>
</evidence>
<dbReference type="InterPro" id="IPR000253">
    <property type="entry name" value="FHA_dom"/>
</dbReference>
<dbReference type="PANTHER" id="PTHR23308">
    <property type="entry name" value="NUCLEAR INHIBITOR OF PROTEIN PHOSPHATASE-1"/>
    <property type="match status" value="1"/>
</dbReference>
<reference evidence="3" key="1">
    <citation type="submission" date="2022-08" db="EMBL/GenBank/DDBJ databases">
        <authorList>
            <person name="Gutierrez-Valencia J."/>
        </authorList>
    </citation>
    <scope>NUCLEOTIDE SEQUENCE</scope>
</reference>
<dbReference type="AlphaFoldDB" id="A0AAV0RNS5"/>
<dbReference type="Pfam" id="PF00498">
    <property type="entry name" value="FHA"/>
    <property type="match status" value="1"/>
</dbReference>
<feature type="region of interest" description="Disordered" evidence="1">
    <location>
        <begin position="303"/>
        <end position="335"/>
    </location>
</feature>